<protein>
    <recommendedName>
        <fullName evidence="3">PRTRC system protein B</fullName>
    </recommendedName>
</protein>
<name>A0A1Z4NB84_9CYAN</name>
<keyword evidence="2" id="KW-1185">Reference proteome</keyword>
<dbReference type="RefSeq" id="WP_096584732.1">
    <property type="nucleotide sequence ID" value="NZ_CAWNJS010000002.1"/>
</dbReference>
<geneLocation type="plasmid" evidence="2">
    <name>Plasmid1 dna</name>
</geneLocation>
<dbReference type="AlphaFoldDB" id="A0A1Z4NB84"/>
<evidence type="ECO:0000313" key="2">
    <source>
        <dbReference type="Proteomes" id="UP000218785"/>
    </source>
</evidence>
<evidence type="ECO:0000313" key="1">
    <source>
        <dbReference type="EMBL" id="BAZ02983.1"/>
    </source>
</evidence>
<gene>
    <name evidence="1" type="ORF">NIES37_69960</name>
</gene>
<dbReference type="EMBL" id="AP018249">
    <property type="protein sequence ID" value="BAZ02983.1"/>
    <property type="molecule type" value="Genomic_DNA"/>
</dbReference>
<sequence length="252" mass="28109">METSIETTLIETTSTAVLSGEILRAILAEHPRTSPVIQAELLFLDGIYIFHHKDTEIPEAHIYKCISPAALRTAFSNEPIDTGWMEPGIVRWGTGSTDTYLVKFIPPATYTINCDELGTLTVPLPAMVFVGKGLKYWVWAIQEQEFTPQAPAFHAPLPNIYSSGQVCWGVNEPPAANGLSINHAWNLFISSIFTNHLTISKSQKYRKDVRQQLLKLHKRCRRATYPVSDLVPIGNQKSVAILVQEILDEPIA</sequence>
<dbReference type="KEGG" id="ttq:NIES37_69960"/>
<dbReference type="Proteomes" id="UP000218785">
    <property type="component" value="Plasmid plasmid1"/>
</dbReference>
<reference evidence="1 2" key="1">
    <citation type="submission" date="2017-06" db="EMBL/GenBank/DDBJ databases">
        <title>Genome sequencing of cyanobaciteial culture collection at National Institute for Environmental Studies (NIES).</title>
        <authorList>
            <person name="Hirose Y."/>
            <person name="Shimura Y."/>
            <person name="Fujisawa T."/>
            <person name="Nakamura Y."/>
            <person name="Kawachi M."/>
        </authorList>
    </citation>
    <scope>NUCLEOTIDE SEQUENCE [LARGE SCALE GENOMIC DNA]</scope>
    <source>
        <strain evidence="1 2">NIES-37</strain>
        <plasmid evidence="2">Plasmid1 dna</plasmid>
    </source>
</reference>
<dbReference type="Pfam" id="PF14460">
    <property type="entry name" value="Prok-E2_D"/>
    <property type="match status" value="1"/>
</dbReference>
<proteinExistence type="predicted"/>
<dbReference type="InterPro" id="IPR032787">
    <property type="entry name" value="Prok-E2_D"/>
</dbReference>
<accession>A0A1Z4NB84</accession>
<keyword evidence="1" id="KW-0614">Plasmid</keyword>
<evidence type="ECO:0008006" key="3">
    <source>
        <dbReference type="Google" id="ProtNLM"/>
    </source>
</evidence>
<organism evidence="1 2">
    <name type="scientific">Tolypothrix tenuis PCC 7101</name>
    <dbReference type="NCBI Taxonomy" id="231146"/>
    <lineage>
        <taxon>Bacteria</taxon>
        <taxon>Bacillati</taxon>
        <taxon>Cyanobacteriota</taxon>
        <taxon>Cyanophyceae</taxon>
        <taxon>Nostocales</taxon>
        <taxon>Tolypothrichaceae</taxon>
        <taxon>Tolypothrix</taxon>
    </lineage>
</organism>